<sequence>MNRKRLALMTVVALGTTAAAILLVTKDVSQYDSTTEGLLRNLHRTLLVVAVALGVAVEAALFYTAIRFHGNNDPKPTEENQRLEVTWTVAVALVLLFVGSASYVVLADPMVSTPPDATPDANDVQVRITGQNWFWSTTYPEQNVAVKNELVLPVNRTIFFEVTSKDVIHSVHIPGLGIKQDAIPGRVNTYRTRLTGTGTYRLYCAEYCGTGHSKMMATVRVVPQDEYQAWLQQRRQEPKAKNASALSSR</sequence>
<feature type="domain" description="Cytochrome oxidase subunit II transmembrane region profile" evidence="16">
    <location>
        <begin position="17"/>
        <end position="113"/>
    </location>
</feature>
<comment type="subcellular location">
    <subcellularLocation>
        <location evidence="1">Membrane</location>
        <topology evidence="1">Multi-pass membrane protein</topology>
    </subcellularLocation>
</comment>
<accession>A0AAW4PFR4</accession>
<evidence type="ECO:0000256" key="3">
    <source>
        <dbReference type="ARBA" id="ARBA00012949"/>
    </source>
</evidence>
<protein>
    <recommendedName>
        <fullName evidence="3">cytochrome-c oxidase</fullName>
        <ecNumber evidence="3">7.1.1.9</ecNumber>
    </recommendedName>
    <alternativeName>
        <fullName evidence="13">Cytochrome c oxidase polypeptide II</fullName>
    </alternativeName>
</protein>
<dbReference type="PRINTS" id="PR01166">
    <property type="entry name" value="CYCOXIDASEII"/>
</dbReference>
<evidence type="ECO:0000256" key="10">
    <source>
        <dbReference type="ARBA" id="ARBA00022989"/>
    </source>
</evidence>
<evidence type="ECO:0000256" key="13">
    <source>
        <dbReference type="ARBA" id="ARBA00031389"/>
    </source>
</evidence>
<dbReference type="InterPro" id="IPR045187">
    <property type="entry name" value="CcO_II"/>
</dbReference>
<keyword evidence="9" id="KW-0249">Electron transport</keyword>
<keyword evidence="11" id="KW-0186">Copper</keyword>
<dbReference type="PANTHER" id="PTHR22888:SF9">
    <property type="entry name" value="CYTOCHROME C OXIDASE SUBUNIT 2"/>
    <property type="match status" value="1"/>
</dbReference>
<evidence type="ECO:0000256" key="1">
    <source>
        <dbReference type="ARBA" id="ARBA00004141"/>
    </source>
</evidence>
<feature type="transmembrane region" description="Helical" evidence="14">
    <location>
        <begin position="43"/>
        <end position="64"/>
    </location>
</feature>
<dbReference type="InterPro" id="IPR011759">
    <property type="entry name" value="Cyt_c_oxidase_su2_TM_dom"/>
</dbReference>
<dbReference type="PROSITE" id="PS50999">
    <property type="entry name" value="COX2_TM"/>
    <property type="match status" value="1"/>
</dbReference>
<evidence type="ECO:0000256" key="5">
    <source>
        <dbReference type="ARBA" id="ARBA00022660"/>
    </source>
</evidence>
<evidence type="ECO:0000256" key="9">
    <source>
        <dbReference type="ARBA" id="ARBA00022982"/>
    </source>
</evidence>
<dbReference type="Pfam" id="PF02790">
    <property type="entry name" value="COX2_TM"/>
    <property type="match status" value="1"/>
</dbReference>
<keyword evidence="8" id="KW-1278">Translocase</keyword>
<reference evidence="17 18" key="1">
    <citation type="submission" date="2021-06" db="EMBL/GenBank/DDBJ databases">
        <title>Halomicroarcula sp. a new haloarchaeum isolated from saline soil.</title>
        <authorList>
            <person name="Duran-Viseras A."/>
            <person name="Sanchez-Porro C."/>
            <person name="Ventosa A."/>
        </authorList>
    </citation>
    <scope>NUCLEOTIDE SEQUENCE [LARGE SCALE GENOMIC DNA]</scope>
    <source>
        <strain evidence="17 18">F27</strain>
    </source>
</reference>
<dbReference type="GO" id="GO:0042773">
    <property type="term" value="P:ATP synthesis coupled electron transport"/>
    <property type="evidence" value="ECO:0007669"/>
    <property type="project" value="TreeGrafter"/>
</dbReference>
<evidence type="ECO:0000256" key="8">
    <source>
        <dbReference type="ARBA" id="ARBA00022967"/>
    </source>
</evidence>
<keyword evidence="4" id="KW-0813">Transport</keyword>
<dbReference type="RefSeq" id="WP_220581339.1">
    <property type="nucleotide sequence ID" value="NZ_RKLT01000010.1"/>
</dbReference>
<dbReference type="InterPro" id="IPR001505">
    <property type="entry name" value="Copper_CuA"/>
</dbReference>
<dbReference type="Gene3D" id="1.10.287.90">
    <property type="match status" value="1"/>
</dbReference>
<keyword evidence="6 14" id="KW-0812">Transmembrane</keyword>
<dbReference type="Gene3D" id="2.60.40.420">
    <property type="entry name" value="Cupredoxins - blue copper proteins"/>
    <property type="match status" value="1"/>
</dbReference>
<keyword evidence="5" id="KW-0679">Respiratory chain</keyword>
<dbReference type="NCBIfam" id="TIGR02866">
    <property type="entry name" value="CoxB"/>
    <property type="match status" value="1"/>
</dbReference>
<dbReference type="InterPro" id="IPR002429">
    <property type="entry name" value="CcO_II-like_C"/>
</dbReference>
<feature type="domain" description="Cytochrome oxidase subunit II copper A binding" evidence="15">
    <location>
        <begin position="121"/>
        <end position="233"/>
    </location>
</feature>
<comment type="caution">
    <text evidence="17">The sequence shown here is derived from an EMBL/GenBank/DDBJ whole genome shotgun (WGS) entry which is preliminary data.</text>
</comment>
<feature type="transmembrane region" description="Helical" evidence="14">
    <location>
        <begin position="85"/>
        <end position="106"/>
    </location>
</feature>
<comment type="similarity">
    <text evidence="2">Belongs to the cytochrome c oxidase subunit 2 family.</text>
</comment>
<dbReference type="InterPro" id="IPR014222">
    <property type="entry name" value="Cyt_c_oxidase_su2"/>
</dbReference>
<dbReference type="Pfam" id="PF00116">
    <property type="entry name" value="COX2"/>
    <property type="match status" value="1"/>
</dbReference>
<dbReference type="GO" id="GO:0005507">
    <property type="term" value="F:copper ion binding"/>
    <property type="evidence" value="ECO:0007669"/>
    <property type="project" value="InterPro"/>
</dbReference>
<dbReference type="SUPFAM" id="SSF49503">
    <property type="entry name" value="Cupredoxins"/>
    <property type="match status" value="1"/>
</dbReference>
<keyword evidence="18" id="KW-1185">Reference proteome</keyword>
<organism evidence="17 18">
    <name type="scientific">Haloarcula nitratireducens</name>
    <dbReference type="NCBI Taxonomy" id="2487749"/>
    <lineage>
        <taxon>Archaea</taxon>
        <taxon>Methanobacteriati</taxon>
        <taxon>Methanobacteriota</taxon>
        <taxon>Stenosarchaea group</taxon>
        <taxon>Halobacteria</taxon>
        <taxon>Halobacteriales</taxon>
        <taxon>Haloarculaceae</taxon>
        <taxon>Haloarcula</taxon>
    </lineage>
</organism>
<dbReference type="Proteomes" id="UP001430455">
    <property type="component" value="Unassembled WGS sequence"/>
</dbReference>
<evidence type="ECO:0000259" key="16">
    <source>
        <dbReference type="PROSITE" id="PS50999"/>
    </source>
</evidence>
<keyword evidence="10 14" id="KW-1133">Transmembrane helix</keyword>
<dbReference type="SUPFAM" id="SSF81464">
    <property type="entry name" value="Cytochrome c oxidase subunit II-like, transmembrane region"/>
    <property type="match status" value="1"/>
</dbReference>
<dbReference type="InterPro" id="IPR036257">
    <property type="entry name" value="Cyt_c_oxidase_su2_TM_sf"/>
</dbReference>
<evidence type="ECO:0000256" key="11">
    <source>
        <dbReference type="ARBA" id="ARBA00023008"/>
    </source>
</evidence>
<dbReference type="AlphaFoldDB" id="A0AAW4PFR4"/>
<evidence type="ECO:0000256" key="12">
    <source>
        <dbReference type="ARBA" id="ARBA00023136"/>
    </source>
</evidence>
<dbReference type="EMBL" id="RKLT01000010">
    <property type="protein sequence ID" value="MBX0296749.1"/>
    <property type="molecule type" value="Genomic_DNA"/>
</dbReference>
<dbReference type="InterPro" id="IPR008972">
    <property type="entry name" value="Cupredoxin"/>
</dbReference>
<keyword evidence="7" id="KW-0479">Metal-binding</keyword>
<evidence type="ECO:0000313" key="18">
    <source>
        <dbReference type="Proteomes" id="UP001430455"/>
    </source>
</evidence>
<keyword evidence="12 14" id="KW-0472">Membrane</keyword>
<evidence type="ECO:0000256" key="4">
    <source>
        <dbReference type="ARBA" id="ARBA00022448"/>
    </source>
</evidence>
<dbReference type="PANTHER" id="PTHR22888">
    <property type="entry name" value="CYTOCHROME C OXIDASE, SUBUNIT II"/>
    <property type="match status" value="1"/>
</dbReference>
<dbReference type="PROSITE" id="PS00078">
    <property type="entry name" value="COX2"/>
    <property type="match status" value="1"/>
</dbReference>
<gene>
    <name evidence="17" type="primary">coxB</name>
    <name evidence="17" type="ORF">EGH23_17875</name>
</gene>
<evidence type="ECO:0000259" key="15">
    <source>
        <dbReference type="PROSITE" id="PS50857"/>
    </source>
</evidence>
<dbReference type="GO" id="GO:0016491">
    <property type="term" value="F:oxidoreductase activity"/>
    <property type="evidence" value="ECO:0007669"/>
    <property type="project" value="InterPro"/>
</dbReference>
<evidence type="ECO:0000256" key="6">
    <source>
        <dbReference type="ARBA" id="ARBA00022692"/>
    </source>
</evidence>
<evidence type="ECO:0000256" key="2">
    <source>
        <dbReference type="ARBA" id="ARBA00007866"/>
    </source>
</evidence>
<evidence type="ECO:0000256" key="7">
    <source>
        <dbReference type="ARBA" id="ARBA00022723"/>
    </source>
</evidence>
<proteinExistence type="inferred from homology"/>
<name>A0AAW4PFR4_9EURY</name>
<dbReference type="EC" id="7.1.1.9" evidence="3"/>
<evidence type="ECO:0000313" key="17">
    <source>
        <dbReference type="EMBL" id="MBX0296749.1"/>
    </source>
</evidence>
<dbReference type="GO" id="GO:0004129">
    <property type="term" value="F:cytochrome-c oxidase activity"/>
    <property type="evidence" value="ECO:0007669"/>
    <property type="project" value="UniProtKB-EC"/>
</dbReference>
<evidence type="ECO:0000256" key="14">
    <source>
        <dbReference type="SAM" id="Phobius"/>
    </source>
</evidence>
<dbReference type="GO" id="GO:0016020">
    <property type="term" value="C:membrane"/>
    <property type="evidence" value="ECO:0007669"/>
    <property type="project" value="UniProtKB-SubCell"/>
</dbReference>
<dbReference type="PROSITE" id="PS50857">
    <property type="entry name" value="COX2_CUA"/>
    <property type="match status" value="1"/>
</dbReference>